<accession>A0A0E9P9M3</accession>
<protein>
    <submittedName>
        <fullName evidence="1">Uncharacterized protein</fullName>
    </submittedName>
</protein>
<proteinExistence type="predicted"/>
<reference evidence="1" key="2">
    <citation type="journal article" date="2015" name="Fish Shellfish Immunol.">
        <title>Early steps in the European eel (Anguilla anguilla)-Vibrio vulnificus interaction in the gills: Role of the RtxA13 toxin.</title>
        <authorList>
            <person name="Callol A."/>
            <person name="Pajuelo D."/>
            <person name="Ebbesson L."/>
            <person name="Teles M."/>
            <person name="MacKenzie S."/>
            <person name="Amaro C."/>
        </authorList>
    </citation>
    <scope>NUCLEOTIDE SEQUENCE</scope>
</reference>
<reference evidence="1" key="1">
    <citation type="submission" date="2014-11" db="EMBL/GenBank/DDBJ databases">
        <authorList>
            <person name="Amaro Gonzalez C."/>
        </authorList>
    </citation>
    <scope>NUCLEOTIDE SEQUENCE</scope>
</reference>
<dbReference type="EMBL" id="GBXM01107221">
    <property type="protein sequence ID" value="JAH01356.1"/>
    <property type="molecule type" value="Transcribed_RNA"/>
</dbReference>
<organism evidence="1">
    <name type="scientific">Anguilla anguilla</name>
    <name type="common">European freshwater eel</name>
    <name type="synonym">Muraena anguilla</name>
    <dbReference type="NCBI Taxonomy" id="7936"/>
    <lineage>
        <taxon>Eukaryota</taxon>
        <taxon>Metazoa</taxon>
        <taxon>Chordata</taxon>
        <taxon>Craniata</taxon>
        <taxon>Vertebrata</taxon>
        <taxon>Euteleostomi</taxon>
        <taxon>Actinopterygii</taxon>
        <taxon>Neopterygii</taxon>
        <taxon>Teleostei</taxon>
        <taxon>Anguilliformes</taxon>
        <taxon>Anguillidae</taxon>
        <taxon>Anguilla</taxon>
    </lineage>
</organism>
<sequence length="15" mass="1698">MVQTENRPEIGHSLS</sequence>
<name>A0A0E9P9M3_ANGAN</name>
<evidence type="ECO:0000313" key="1">
    <source>
        <dbReference type="EMBL" id="JAH01356.1"/>
    </source>
</evidence>